<evidence type="ECO:0000313" key="2">
    <source>
        <dbReference type="EMBL" id="CAB9524090.1"/>
    </source>
</evidence>
<accession>A0A9N8ESU5</accession>
<sequence>MVGIFPVVNPYAKPRPFAAHNGAMGRQSQQRNSQKKRAHHLAARNNPKKKKKRKPKKGDQITLFREAAFDALRDCVVCRARELKKFLPGTRIPKRVHHELCILNTKTKGKGNLSEETSAAVQEEKRLEKLYNTPLTEEERGSWRHSTKENGEAFFAPKQAATNSQPTMPTTTATAVEMTDSVEETEAEVTPNLLCEQVTKLVSDVDFKEKHNNKNAPIAVIALAEVIIPLINKDASVFETFFNGITMVVPSCKDNIQPFYHSIVGSKFLLVDWSRMGCCVPCPNSPCNGFMKNTRTNYSKNKTLFPIFNLDTAPSWCIVQSMINTPLRQDMHSQTRTVTSRDQLPTYLKF</sequence>
<evidence type="ECO:0000256" key="1">
    <source>
        <dbReference type="SAM" id="MobiDB-lite"/>
    </source>
</evidence>
<organism evidence="2 3">
    <name type="scientific">Seminavis robusta</name>
    <dbReference type="NCBI Taxonomy" id="568900"/>
    <lineage>
        <taxon>Eukaryota</taxon>
        <taxon>Sar</taxon>
        <taxon>Stramenopiles</taxon>
        <taxon>Ochrophyta</taxon>
        <taxon>Bacillariophyta</taxon>
        <taxon>Bacillariophyceae</taxon>
        <taxon>Bacillariophycidae</taxon>
        <taxon>Naviculales</taxon>
        <taxon>Naviculaceae</taxon>
        <taxon>Seminavis</taxon>
    </lineage>
</organism>
<protein>
    <submittedName>
        <fullName evidence="2">Uncharacterized protein</fullName>
    </submittedName>
</protein>
<comment type="caution">
    <text evidence="2">The sequence shown here is derived from an EMBL/GenBank/DDBJ whole genome shotgun (WGS) entry which is preliminary data.</text>
</comment>
<keyword evidence="3" id="KW-1185">Reference proteome</keyword>
<dbReference type="AlphaFoldDB" id="A0A9N8ESU5"/>
<dbReference type="Proteomes" id="UP001153069">
    <property type="component" value="Unassembled WGS sequence"/>
</dbReference>
<feature type="compositionally biased region" description="Basic residues" evidence="1">
    <location>
        <begin position="33"/>
        <end position="56"/>
    </location>
</feature>
<dbReference type="EMBL" id="CAICTM010001490">
    <property type="protein sequence ID" value="CAB9524090.1"/>
    <property type="molecule type" value="Genomic_DNA"/>
</dbReference>
<feature type="region of interest" description="Disordered" evidence="1">
    <location>
        <begin position="16"/>
        <end position="60"/>
    </location>
</feature>
<name>A0A9N8ESU5_9STRA</name>
<reference evidence="2" key="1">
    <citation type="submission" date="2020-06" db="EMBL/GenBank/DDBJ databases">
        <authorList>
            <consortium name="Plant Systems Biology data submission"/>
        </authorList>
    </citation>
    <scope>NUCLEOTIDE SEQUENCE</scope>
    <source>
        <strain evidence="2">D6</strain>
    </source>
</reference>
<proteinExistence type="predicted"/>
<gene>
    <name evidence="2" type="ORF">SEMRO_1492_G277240.1</name>
</gene>
<evidence type="ECO:0000313" key="3">
    <source>
        <dbReference type="Proteomes" id="UP001153069"/>
    </source>
</evidence>